<accession>A0A7I4AIW8</accession>
<name>A0A7I4AIW8_PHYPA</name>
<keyword evidence="3" id="KW-1185">Reference proteome</keyword>
<keyword evidence="1" id="KW-0812">Transmembrane</keyword>
<reference evidence="2" key="3">
    <citation type="submission" date="2020-12" db="UniProtKB">
        <authorList>
            <consortium name="EnsemblPlants"/>
        </authorList>
    </citation>
    <scope>IDENTIFICATION</scope>
</reference>
<dbReference type="GO" id="GO:0005783">
    <property type="term" value="C:endoplasmic reticulum"/>
    <property type="evidence" value="ECO:0007669"/>
    <property type="project" value="InterPro"/>
</dbReference>
<proteinExistence type="predicted"/>
<protein>
    <submittedName>
        <fullName evidence="2">Uncharacterized protein</fullName>
    </submittedName>
</protein>
<dbReference type="EMBL" id="ABEU02000013">
    <property type="status" value="NOT_ANNOTATED_CDS"/>
    <property type="molecule type" value="Genomic_DNA"/>
</dbReference>
<gene>
    <name evidence="2" type="primary">LOC112290423</name>
</gene>
<evidence type="ECO:0000256" key="1">
    <source>
        <dbReference type="SAM" id="Phobius"/>
    </source>
</evidence>
<dbReference type="Proteomes" id="UP000006727">
    <property type="component" value="Chromosome 13"/>
</dbReference>
<dbReference type="PANTHER" id="PTHR28112:SF1">
    <property type="entry name" value="SRP-INDEPENDENT TARGETING PROTEIN 3"/>
    <property type="match status" value="1"/>
</dbReference>
<sequence length="143" mass="16349">MGMSWKMMVGPAMLMGMKAAKIDYDAPHNLLIIRVLYAVSQLALFGALFVIYQRINQEGDEKSTVKVKVTSATGTSEEKVMTHKDYDMSELMKLVKSFGMVSILLTYIFLPINAIPLWRCRRLIIRSFHFMGVDHEIVQALFR</sequence>
<dbReference type="PANTHER" id="PTHR28112">
    <property type="entry name" value="SRP-INDEPENDENT TARGETING PROTEIN 3"/>
    <property type="match status" value="1"/>
</dbReference>
<dbReference type="Gramene" id="Pp3c13_16550V3.2">
    <property type="protein sequence ID" value="Pp3c13_16550V3.2"/>
    <property type="gene ID" value="Pp3c13_16550"/>
</dbReference>
<organism evidence="2 3">
    <name type="scientific">Physcomitrium patens</name>
    <name type="common">Spreading-leaved earth moss</name>
    <name type="synonym">Physcomitrella patens</name>
    <dbReference type="NCBI Taxonomy" id="3218"/>
    <lineage>
        <taxon>Eukaryota</taxon>
        <taxon>Viridiplantae</taxon>
        <taxon>Streptophyta</taxon>
        <taxon>Embryophyta</taxon>
        <taxon>Bryophyta</taxon>
        <taxon>Bryophytina</taxon>
        <taxon>Bryopsida</taxon>
        <taxon>Funariidae</taxon>
        <taxon>Funariales</taxon>
        <taxon>Funariaceae</taxon>
        <taxon>Physcomitrium</taxon>
    </lineage>
</organism>
<dbReference type="InterPro" id="IPR012098">
    <property type="entry name" value="SND3_fun"/>
</dbReference>
<keyword evidence="1" id="KW-1133">Transmembrane helix</keyword>
<keyword evidence="1" id="KW-0472">Membrane</keyword>
<dbReference type="EnsemblPlants" id="Pp3c13_16550V3.2">
    <property type="protein sequence ID" value="Pp3c13_16550V3.2"/>
    <property type="gene ID" value="Pp3c13_16550"/>
</dbReference>
<dbReference type="GO" id="GO:0045047">
    <property type="term" value="P:protein targeting to ER"/>
    <property type="evidence" value="ECO:0007669"/>
    <property type="project" value="InterPro"/>
</dbReference>
<evidence type="ECO:0000313" key="2">
    <source>
        <dbReference type="EnsemblPlants" id="Pp3c13_16550V3.2"/>
    </source>
</evidence>
<evidence type="ECO:0000313" key="3">
    <source>
        <dbReference type="Proteomes" id="UP000006727"/>
    </source>
</evidence>
<dbReference type="Pfam" id="PF10032">
    <property type="entry name" value="Pho88"/>
    <property type="match status" value="1"/>
</dbReference>
<reference evidence="2 3" key="2">
    <citation type="journal article" date="2018" name="Plant J.">
        <title>The Physcomitrella patens chromosome-scale assembly reveals moss genome structure and evolution.</title>
        <authorList>
            <person name="Lang D."/>
            <person name="Ullrich K.K."/>
            <person name="Murat F."/>
            <person name="Fuchs J."/>
            <person name="Jenkins J."/>
            <person name="Haas F.B."/>
            <person name="Piednoel M."/>
            <person name="Gundlach H."/>
            <person name="Van Bel M."/>
            <person name="Meyberg R."/>
            <person name="Vives C."/>
            <person name="Morata J."/>
            <person name="Symeonidi A."/>
            <person name="Hiss M."/>
            <person name="Muchero W."/>
            <person name="Kamisugi Y."/>
            <person name="Saleh O."/>
            <person name="Blanc G."/>
            <person name="Decker E.L."/>
            <person name="van Gessel N."/>
            <person name="Grimwood J."/>
            <person name="Hayes R.D."/>
            <person name="Graham S.W."/>
            <person name="Gunter L.E."/>
            <person name="McDaniel S.F."/>
            <person name="Hoernstein S.N.W."/>
            <person name="Larsson A."/>
            <person name="Li F.W."/>
            <person name="Perroud P.F."/>
            <person name="Phillips J."/>
            <person name="Ranjan P."/>
            <person name="Rokshar D.S."/>
            <person name="Rothfels C.J."/>
            <person name="Schneider L."/>
            <person name="Shu S."/>
            <person name="Stevenson D.W."/>
            <person name="Thummler F."/>
            <person name="Tillich M."/>
            <person name="Villarreal Aguilar J.C."/>
            <person name="Widiez T."/>
            <person name="Wong G.K."/>
            <person name="Wymore A."/>
            <person name="Zhang Y."/>
            <person name="Zimmer A.D."/>
            <person name="Quatrano R.S."/>
            <person name="Mayer K.F.X."/>
            <person name="Goodstein D."/>
            <person name="Casacuberta J.M."/>
            <person name="Vandepoele K."/>
            <person name="Reski R."/>
            <person name="Cuming A.C."/>
            <person name="Tuskan G.A."/>
            <person name="Maumus F."/>
            <person name="Salse J."/>
            <person name="Schmutz J."/>
            <person name="Rensing S.A."/>
        </authorList>
    </citation>
    <scope>NUCLEOTIDE SEQUENCE [LARGE SCALE GENOMIC DNA]</scope>
    <source>
        <strain evidence="2 3">cv. Gransden 2004</strain>
    </source>
</reference>
<dbReference type="AlphaFoldDB" id="A0A7I4AIW8"/>
<feature type="transmembrane region" description="Helical" evidence="1">
    <location>
        <begin position="31"/>
        <end position="52"/>
    </location>
</feature>
<feature type="transmembrane region" description="Helical" evidence="1">
    <location>
        <begin position="98"/>
        <end position="118"/>
    </location>
</feature>
<reference evidence="2 3" key="1">
    <citation type="journal article" date="2008" name="Science">
        <title>The Physcomitrella genome reveals evolutionary insights into the conquest of land by plants.</title>
        <authorList>
            <person name="Rensing S."/>
            <person name="Lang D."/>
            <person name="Zimmer A."/>
            <person name="Terry A."/>
            <person name="Salamov A."/>
            <person name="Shapiro H."/>
            <person name="Nishiyama T."/>
            <person name="Perroud P.-F."/>
            <person name="Lindquist E."/>
            <person name="Kamisugi Y."/>
            <person name="Tanahashi T."/>
            <person name="Sakakibara K."/>
            <person name="Fujita T."/>
            <person name="Oishi K."/>
            <person name="Shin-I T."/>
            <person name="Kuroki Y."/>
            <person name="Toyoda A."/>
            <person name="Suzuki Y."/>
            <person name="Hashimoto A."/>
            <person name="Yamaguchi K."/>
            <person name="Sugano A."/>
            <person name="Kohara Y."/>
            <person name="Fujiyama A."/>
            <person name="Anterola A."/>
            <person name="Aoki S."/>
            <person name="Ashton N."/>
            <person name="Barbazuk W.B."/>
            <person name="Barker E."/>
            <person name="Bennetzen J."/>
            <person name="Bezanilla M."/>
            <person name="Blankenship R."/>
            <person name="Cho S.H."/>
            <person name="Dutcher S."/>
            <person name="Estelle M."/>
            <person name="Fawcett J.A."/>
            <person name="Gundlach H."/>
            <person name="Hanada K."/>
            <person name="Heyl A."/>
            <person name="Hicks K.A."/>
            <person name="Hugh J."/>
            <person name="Lohr M."/>
            <person name="Mayer K."/>
            <person name="Melkozernov A."/>
            <person name="Murata T."/>
            <person name="Nelson D."/>
            <person name="Pils B."/>
            <person name="Prigge M."/>
            <person name="Reiss B."/>
            <person name="Renner T."/>
            <person name="Rombauts S."/>
            <person name="Rushton P."/>
            <person name="Sanderfoot A."/>
            <person name="Schween G."/>
            <person name="Shiu S.-H."/>
            <person name="Stueber K."/>
            <person name="Theodoulou F.L."/>
            <person name="Tu H."/>
            <person name="Van de Peer Y."/>
            <person name="Verrier P.J."/>
            <person name="Waters E."/>
            <person name="Wood A."/>
            <person name="Yang L."/>
            <person name="Cove D."/>
            <person name="Cuming A."/>
            <person name="Hasebe M."/>
            <person name="Lucas S."/>
            <person name="Mishler D.B."/>
            <person name="Reski R."/>
            <person name="Grigoriev I."/>
            <person name="Quatrano R.S."/>
            <person name="Boore J.L."/>
        </authorList>
    </citation>
    <scope>NUCLEOTIDE SEQUENCE [LARGE SCALE GENOMIC DNA]</scope>
    <source>
        <strain evidence="2 3">cv. Gransden 2004</strain>
    </source>
</reference>